<keyword evidence="5" id="KW-0812">Transmembrane</keyword>
<comment type="caution">
    <text evidence="7">The sequence shown here is derived from an EMBL/GenBank/DDBJ whole genome shotgun (WGS) entry which is preliminary data.</text>
</comment>
<evidence type="ECO:0000313" key="8">
    <source>
        <dbReference type="Proteomes" id="UP000316406"/>
    </source>
</evidence>
<keyword evidence="2" id="KW-0285">Flavoprotein</keyword>
<dbReference type="Gene3D" id="3.50.50.60">
    <property type="entry name" value="FAD/NAD(P)-binding domain"/>
    <property type="match status" value="1"/>
</dbReference>
<dbReference type="PANTHER" id="PTHR10961:SF7">
    <property type="entry name" value="FAD DEPENDENT OXIDOREDUCTASE DOMAIN-CONTAINING PROTEIN"/>
    <property type="match status" value="1"/>
</dbReference>
<evidence type="ECO:0000256" key="1">
    <source>
        <dbReference type="ARBA" id="ARBA00001974"/>
    </source>
</evidence>
<dbReference type="AlphaFoldDB" id="A0A556CBX4"/>
<dbReference type="InterPro" id="IPR036188">
    <property type="entry name" value="FAD/NAD-bd_sf"/>
</dbReference>
<dbReference type="EMBL" id="VLTK01000007">
    <property type="protein sequence ID" value="TSI14900.1"/>
    <property type="molecule type" value="Genomic_DNA"/>
</dbReference>
<keyword evidence="5" id="KW-0472">Membrane</keyword>
<dbReference type="InterPro" id="IPR045170">
    <property type="entry name" value="MTOX"/>
</dbReference>
<dbReference type="Proteomes" id="UP000316406">
    <property type="component" value="Unassembled WGS sequence"/>
</dbReference>
<evidence type="ECO:0000259" key="6">
    <source>
        <dbReference type="Pfam" id="PF01266"/>
    </source>
</evidence>
<organism evidence="7 8">
    <name type="scientific">Brevibacterium aurantiacum</name>
    <dbReference type="NCBI Taxonomy" id="273384"/>
    <lineage>
        <taxon>Bacteria</taxon>
        <taxon>Bacillati</taxon>
        <taxon>Actinomycetota</taxon>
        <taxon>Actinomycetes</taxon>
        <taxon>Micrococcales</taxon>
        <taxon>Brevibacteriaceae</taxon>
        <taxon>Brevibacterium</taxon>
    </lineage>
</organism>
<evidence type="ECO:0000256" key="4">
    <source>
        <dbReference type="ARBA" id="ARBA00023002"/>
    </source>
</evidence>
<feature type="transmembrane region" description="Helical" evidence="5">
    <location>
        <begin position="6"/>
        <end position="24"/>
    </location>
</feature>
<feature type="domain" description="FAD dependent oxidoreductase" evidence="6">
    <location>
        <begin position="9"/>
        <end position="360"/>
    </location>
</feature>
<dbReference type="PANTHER" id="PTHR10961">
    <property type="entry name" value="PEROXISOMAL SARCOSINE OXIDASE"/>
    <property type="match status" value="1"/>
</dbReference>
<dbReference type="OrthoDB" id="9806257at2"/>
<reference evidence="7 8" key="1">
    <citation type="submission" date="2019-07" db="EMBL/GenBank/DDBJ databases">
        <title>Draft genome sequence of Brevibacterium aurantiacum XU54 isolated from Xinjiang China.</title>
        <authorList>
            <person name="Xu X."/>
        </authorList>
    </citation>
    <scope>NUCLEOTIDE SEQUENCE [LARGE SCALE GENOMIC DNA]</scope>
    <source>
        <strain evidence="7 8">XU54</strain>
    </source>
</reference>
<gene>
    <name evidence="7" type="primary">solA</name>
    <name evidence="7" type="ORF">FO013_12695</name>
</gene>
<dbReference type="Gene3D" id="3.30.9.10">
    <property type="entry name" value="D-Amino Acid Oxidase, subunit A, domain 2"/>
    <property type="match status" value="1"/>
</dbReference>
<proteinExistence type="predicted"/>
<dbReference type="InterPro" id="IPR006076">
    <property type="entry name" value="FAD-dep_OxRdtase"/>
</dbReference>
<protein>
    <submittedName>
        <fullName evidence="7">N-methyl-L-tryptophan oxidase</fullName>
        <ecNumber evidence="7">1.5.3.2</ecNumber>
    </submittedName>
</protein>
<dbReference type="RefSeq" id="WP_143922938.1">
    <property type="nucleotide sequence ID" value="NZ_VLTK01000007.1"/>
</dbReference>
<name>A0A556CBX4_BREAU</name>
<accession>A0A556CBX4</accession>
<keyword evidence="4 7" id="KW-0560">Oxidoreductase</keyword>
<evidence type="ECO:0000256" key="5">
    <source>
        <dbReference type="SAM" id="Phobius"/>
    </source>
</evidence>
<keyword evidence="5" id="KW-1133">Transmembrane helix</keyword>
<evidence type="ECO:0000313" key="7">
    <source>
        <dbReference type="EMBL" id="TSI14900.1"/>
    </source>
</evidence>
<evidence type="ECO:0000256" key="3">
    <source>
        <dbReference type="ARBA" id="ARBA00022827"/>
    </source>
</evidence>
<dbReference type="SUPFAM" id="SSF51905">
    <property type="entry name" value="FAD/NAD(P)-binding domain"/>
    <property type="match status" value="1"/>
</dbReference>
<dbReference type="SUPFAM" id="SSF54373">
    <property type="entry name" value="FAD-linked reductases, C-terminal domain"/>
    <property type="match status" value="1"/>
</dbReference>
<sequence length="395" mass="43595">MVHKGYSHIVIGAGAIGSAAAYWLSEQGAERILVIEQFNLVNTFGSSGDHSRIIRHAYHHENYTKLTPAMFKAWKQVEERSGLTLYTKTGGLDLSASSGPGFTEINGYKRAMDSAGISYEELDIDQIRGRYPQWNLSEDTIGLYQEAGGILDIRKSVSAHTSLAMSNGVDFLARTKATQIDIRDRGVTVRTDRGAFDADHLVVAAASWLGELMPDLGLNFHLALSQEEVGYFTARNLSDYTPDKFPVWIYHGDEVHYGFPVYGEAAIKIARDMRGNFITAEERVYEGSENETRVLSAFLREHLPEAAGPPLMNKTCVYDMPPDRDFVLDTVPGHPHIAVFNGAGHAGKFASLVGQILADLTTGRQIEHDIDAFSLTRPAIVDPAYPSKFRLITEA</sequence>
<keyword evidence="3" id="KW-0274">FAD</keyword>
<dbReference type="GO" id="GO:0050131">
    <property type="term" value="F:N-methyl-L-amino-acid oxidase activity"/>
    <property type="evidence" value="ECO:0007669"/>
    <property type="project" value="UniProtKB-EC"/>
</dbReference>
<dbReference type="GO" id="GO:0008115">
    <property type="term" value="F:sarcosine oxidase activity"/>
    <property type="evidence" value="ECO:0007669"/>
    <property type="project" value="TreeGrafter"/>
</dbReference>
<dbReference type="Pfam" id="PF01266">
    <property type="entry name" value="DAO"/>
    <property type="match status" value="1"/>
</dbReference>
<keyword evidence="8" id="KW-1185">Reference proteome</keyword>
<dbReference type="EC" id="1.5.3.2" evidence="7"/>
<evidence type="ECO:0000256" key="2">
    <source>
        <dbReference type="ARBA" id="ARBA00022630"/>
    </source>
</evidence>
<dbReference type="GO" id="GO:0050660">
    <property type="term" value="F:flavin adenine dinucleotide binding"/>
    <property type="evidence" value="ECO:0007669"/>
    <property type="project" value="InterPro"/>
</dbReference>
<comment type="cofactor">
    <cofactor evidence="1">
        <name>FAD</name>
        <dbReference type="ChEBI" id="CHEBI:57692"/>
    </cofactor>
</comment>
<dbReference type="NCBIfam" id="NF008425">
    <property type="entry name" value="PRK11259.1"/>
    <property type="match status" value="1"/>
</dbReference>